<comment type="caution">
    <text evidence="1">The sequence shown here is derived from an EMBL/GenBank/DDBJ whole genome shotgun (WGS) entry which is preliminary data.</text>
</comment>
<dbReference type="AlphaFoldDB" id="A0A5J4Q7E9"/>
<dbReference type="EMBL" id="SNRY01004856">
    <property type="protein sequence ID" value="KAA6316503.1"/>
    <property type="molecule type" value="Genomic_DNA"/>
</dbReference>
<reference evidence="1" key="1">
    <citation type="submission" date="2019-03" db="EMBL/GenBank/DDBJ databases">
        <title>Single cell metagenomics reveals metabolic interactions within the superorganism composed of flagellate Streblomastix strix and complex community of Bacteroidetes bacteria on its surface.</title>
        <authorList>
            <person name="Treitli S.C."/>
            <person name="Kolisko M."/>
            <person name="Husnik F."/>
            <person name="Keeling P."/>
            <person name="Hampl V."/>
        </authorList>
    </citation>
    <scope>NUCLEOTIDE SEQUENCE</scope>
    <source>
        <strain evidence="1">STM</strain>
    </source>
</reference>
<organism evidence="1">
    <name type="scientific">termite gut metagenome</name>
    <dbReference type="NCBI Taxonomy" id="433724"/>
    <lineage>
        <taxon>unclassified sequences</taxon>
        <taxon>metagenomes</taxon>
        <taxon>organismal metagenomes</taxon>
    </lineage>
</organism>
<evidence type="ECO:0000313" key="1">
    <source>
        <dbReference type="EMBL" id="KAA6316503.1"/>
    </source>
</evidence>
<gene>
    <name evidence="1" type="ORF">EZS27_033195</name>
</gene>
<protein>
    <submittedName>
        <fullName evidence="1">Uncharacterized protein</fullName>
    </submittedName>
</protein>
<name>A0A5J4Q7E9_9ZZZZ</name>
<proteinExistence type="predicted"/>
<accession>A0A5J4Q7E9</accession>
<sequence>MIILAKHIHEIEYVQGLLLTLNSLSMNIEDSMTKVNKVIDKLVENHLIYKSEPLRDEISLKDEEKKDNGSIPYDTLIKLIKELRG</sequence>